<organism evidence="2 3">
    <name type="scientific">Cajanus cajan</name>
    <name type="common">Pigeon pea</name>
    <name type="synonym">Cajanus indicus</name>
    <dbReference type="NCBI Taxonomy" id="3821"/>
    <lineage>
        <taxon>Eukaryota</taxon>
        <taxon>Viridiplantae</taxon>
        <taxon>Streptophyta</taxon>
        <taxon>Embryophyta</taxon>
        <taxon>Tracheophyta</taxon>
        <taxon>Spermatophyta</taxon>
        <taxon>Magnoliopsida</taxon>
        <taxon>eudicotyledons</taxon>
        <taxon>Gunneridae</taxon>
        <taxon>Pentapetalae</taxon>
        <taxon>rosids</taxon>
        <taxon>fabids</taxon>
        <taxon>Fabales</taxon>
        <taxon>Fabaceae</taxon>
        <taxon>Papilionoideae</taxon>
        <taxon>50 kb inversion clade</taxon>
        <taxon>NPAAA clade</taxon>
        <taxon>indigoferoid/millettioid clade</taxon>
        <taxon>Phaseoleae</taxon>
        <taxon>Cajanus</taxon>
    </lineage>
</organism>
<evidence type="ECO:0000313" key="3">
    <source>
        <dbReference type="Proteomes" id="UP000075243"/>
    </source>
</evidence>
<name>A0A151QUT7_CAJCA</name>
<dbReference type="Gramene" id="C.cajan_42980.t">
    <property type="protein sequence ID" value="C.cajan_42980.t.cds1"/>
    <property type="gene ID" value="C.cajan_42980"/>
</dbReference>
<keyword evidence="3" id="KW-1185">Reference proteome</keyword>
<evidence type="ECO:0000313" key="2">
    <source>
        <dbReference type="EMBL" id="KYP34101.1"/>
    </source>
</evidence>
<dbReference type="OMA" id="RRNAECY"/>
<feature type="region of interest" description="Disordered" evidence="1">
    <location>
        <begin position="93"/>
        <end position="120"/>
    </location>
</feature>
<gene>
    <name evidence="2" type="ORF">KK1_044984</name>
</gene>
<sequence>MREGASVTDHVNEFNSLLSILVSMDIKFDDEVQAVLLLSSLPNNWSGIVTIVASTSRTTKLTFEGIRDLILGEDVRRRNTTKSVGFLLRTYGRGSRHERGQGSRCDRSKSKKRGQSTPHKDITCWNCQHNGHFKN</sequence>
<proteinExistence type="predicted"/>
<protein>
    <submittedName>
        <fullName evidence="2">Retrovirus-related Pol polyprotein from transposon TNT 1-94</fullName>
    </submittedName>
</protein>
<dbReference type="EMBL" id="KQ484684">
    <property type="protein sequence ID" value="KYP34101.1"/>
    <property type="molecule type" value="Genomic_DNA"/>
</dbReference>
<dbReference type="AlphaFoldDB" id="A0A151QUT7"/>
<reference evidence="2" key="1">
    <citation type="journal article" date="2012" name="Nat. Biotechnol.">
        <title>Draft genome sequence of pigeonpea (Cajanus cajan), an orphan legume crop of resource-poor farmers.</title>
        <authorList>
            <person name="Varshney R.K."/>
            <person name="Chen W."/>
            <person name="Li Y."/>
            <person name="Bharti A.K."/>
            <person name="Saxena R.K."/>
            <person name="Schlueter J.A."/>
            <person name="Donoghue M.T."/>
            <person name="Azam S."/>
            <person name="Fan G."/>
            <person name="Whaley A.M."/>
            <person name="Farmer A.D."/>
            <person name="Sheridan J."/>
            <person name="Iwata A."/>
            <person name="Tuteja R."/>
            <person name="Penmetsa R.V."/>
            <person name="Wu W."/>
            <person name="Upadhyaya H.D."/>
            <person name="Yang S.P."/>
            <person name="Shah T."/>
            <person name="Saxena K.B."/>
            <person name="Michael T."/>
            <person name="McCombie W.R."/>
            <person name="Yang B."/>
            <person name="Zhang G."/>
            <person name="Yang H."/>
            <person name="Wang J."/>
            <person name="Spillane C."/>
            <person name="Cook D.R."/>
            <person name="May G.D."/>
            <person name="Xu X."/>
            <person name="Jackson S.A."/>
        </authorList>
    </citation>
    <scope>NUCLEOTIDE SEQUENCE [LARGE SCALE GENOMIC DNA]</scope>
</reference>
<evidence type="ECO:0000256" key="1">
    <source>
        <dbReference type="SAM" id="MobiDB-lite"/>
    </source>
</evidence>
<dbReference type="Pfam" id="PF14223">
    <property type="entry name" value="Retrotran_gag_2"/>
    <property type="match status" value="1"/>
</dbReference>
<feature type="compositionally biased region" description="Basic and acidic residues" evidence="1">
    <location>
        <begin position="95"/>
        <end position="108"/>
    </location>
</feature>
<dbReference type="Proteomes" id="UP000075243">
    <property type="component" value="Unassembled WGS sequence"/>
</dbReference>
<accession>A0A151QUT7</accession>